<dbReference type="CDD" id="cd17489">
    <property type="entry name" value="MFS_YfcJ_like"/>
    <property type="match status" value="1"/>
</dbReference>
<dbReference type="InterPro" id="IPR050171">
    <property type="entry name" value="MFS_Transporters"/>
</dbReference>
<dbReference type="STRING" id="1770053.SAMN05216551_105206"/>
<dbReference type="GO" id="GO:0005886">
    <property type="term" value="C:plasma membrane"/>
    <property type="evidence" value="ECO:0007669"/>
    <property type="project" value="UniProtKB-SubCell"/>
</dbReference>
<dbReference type="Pfam" id="PF07690">
    <property type="entry name" value="MFS_1"/>
    <property type="match status" value="1"/>
</dbReference>
<evidence type="ECO:0000313" key="10">
    <source>
        <dbReference type="EMBL" id="SDV48580.1"/>
    </source>
</evidence>
<dbReference type="PANTHER" id="PTHR23517:SF1">
    <property type="match status" value="1"/>
</dbReference>
<keyword evidence="2 8" id="KW-0813">Transport</keyword>
<dbReference type="HAMAP" id="MF_02091">
    <property type="entry name" value="MFS_YfcJ"/>
    <property type="match status" value="1"/>
</dbReference>
<dbReference type="GO" id="GO:0022857">
    <property type="term" value="F:transmembrane transporter activity"/>
    <property type="evidence" value="ECO:0007669"/>
    <property type="project" value="UniProtKB-UniRule"/>
</dbReference>
<dbReference type="InterPro" id="IPR011701">
    <property type="entry name" value="MFS"/>
</dbReference>
<feature type="transmembrane region" description="Helical" evidence="8">
    <location>
        <begin position="52"/>
        <end position="74"/>
    </location>
</feature>
<dbReference type="PANTHER" id="PTHR23517">
    <property type="entry name" value="RESISTANCE PROTEIN MDTM, PUTATIVE-RELATED-RELATED"/>
    <property type="match status" value="1"/>
</dbReference>
<evidence type="ECO:0000313" key="11">
    <source>
        <dbReference type="Proteomes" id="UP000243719"/>
    </source>
</evidence>
<dbReference type="SUPFAM" id="SSF103473">
    <property type="entry name" value="MFS general substrate transporter"/>
    <property type="match status" value="1"/>
</dbReference>
<dbReference type="InterPro" id="IPR037541">
    <property type="entry name" value="MFS_YfcJ"/>
</dbReference>
<comment type="caution">
    <text evidence="8">Lacks conserved residue(s) required for the propagation of feature annotation.</text>
</comment>
<dbReference type="Proteomes" id="UP000243719">
    <property type="component" value="Unassembled WGS sequence"/>
</dbReference>
<gene>
    <name evidence="10" type="ORF">SAMN05216551_105206</name>
</gene>
<dbReference type="EMBL" id="FNLO01000005">
    <property type="protein sequence ID" value="SDV48580.1"/>
    <property type="molecule type" value="Genomic_DNA"/>
</dbReference>
<comment type="subcellular location">
    <subcellularLocation>
        <location evidence="8">Cell inner membrane</location>
        <topology evidence="8">Multi-pass membrane protein</topology>
    </subcellularLocation>
    <subcellularLocation>
        <location evidence="1">Cell membrane</location>
        <topology evidence="1">Multi-pass membrane protein</topology>
    </subcellularLocation>
</comment>
<feature type="transmembrane region" description="Helical" evidence="8">
    <location>
        <begin position="21"/>
        <end position="46"/>
    </location>
</feature>
<feature type="transmembrane region" description="Helical" evidence="8">
    <location>
        <begin position="153"/>
        <end position="175"/>
    </location>
</feature>
<dbReference type="NCBIfam" id="NF009048">
    <property type="entry name" value="PRK12382.1"/>
    <property type="match status" value="1"/>
</dbReference>
<comment type="similarity">
    <text evidence="8">Belongs to the major facilitator superfamily. YfcJ family.</text>
</comment>
<keyword evidence="4 8" id="KW-0997">Cell inner membrane</keyword>
<feature type="transmembrane region" description="Helical" evidence="8">
    <location>
        <begin position="86"/>
        <end position="110"/>
    </location>
</feature>
<feature type="transmembrane region" description="Helical" evidence="8">
    <location>
        <begin position="344"/>
        <end position="367"/>
    </location>
</feature>
<evidence type="ECO:0000256" key="1">
    <source>
        <dbReference type="ARBA" id="ARBA00004651"/>
    </source>
</evidence>
<dbReference type="InterPro" id="IPR036259">
    <property type="entry name" value="MFS_trans_sf"/>
</dbReference>
<feature type="transmembrane region" description="Helical" evidence="8">
    <location>
        <begin position="116"/>
        <end position="141"/>
    </location>
</feature>
<evidence type="ECO:0000256" key="6">
    <source>
        <dbReference type="ARBA" id="ARBA00022989"/>
    </source>
</evidence>
<evidence type="ECO:0000256" key="7">
    <source>
        <dbReference type="ARBA" id="ARBA00023136"/>
    </source>
</evidence>
<dbReference type="InterPro" id="IPR020846">
    <property type="entry name" value="MFS_dom"/>
</dbReference>
<dbReference type="AlphaFoldDB" id="A0A1H2PPB3"/>
<keyword evidence="6 8" id="KW-1133">Transmembrane helix</keyword>
<feature type="transmembrane region" description="Helical" evidence="8">
    <location>
        <begin position="222"/>
        <end position="246"/>
    </location>
</feature>
<evidence type="ECO:0000256" key="8">
    <source>
        <dbReference type="HAMAP-Rule" id="MF_02091"/>
    </source>
</evidence>
<protein>
    <recommendedName>
        <fullName evidence="8">Uncharacterized MFS-type transporter SAMN05216551_105206</fullName>
    </recommendedName>
</protein>
<organism evidence="10 11">
    <name type="scientific">Chitinasiproducens palmae</name>
    <dbReference type="NCBI Taxonomy" id="1770053"/>
    <lineage>
        <taxon>Bacteria</taxon>
        <taxon>Pseudomonadati</taxon>
        <taxon>Pseudomonadota</taxon>
        <taxon>Betaproteobacteria</taxon>
        <taxon>Burkholderiales</taxon>
        <taxon>Burkholderiaceae</taxon>
        <taxon>Chitinasiproducens</taxon>
    </lineage>
</organism>
<dbReference type="NCBIfam" id="NF003477">
    <property type="entry name" value="PRK05122.1"/>
    <property type="match status" value="1"/>
</dbReference>
<dbReference type="Gene3D" id="1.20.1250.20">
    <property type="entry name" value="MFS general substrate transporter like domains"/>
    <property type="match status" value="2"/>
</dbReference>
<keyword evidence="5 8" id="KW-0812">Transmembrane</keyword>
<keyword evidence="11" id="KW-1185">Reference proteome</keyword>
<feature type="transmembrane region" description="Helical" evidence="8">
    <location>
        <begin position="309"/>
        <end position="332"/>
    </location>
</feature>
<name>A0A1H2PPB3_9BURK</name>
<proteinExistence type="inferred from homology"/>
<dbReference type="RefSeq" id="WP_170845103.1">
    <property type="nucleotide sequence ID" value="NZ_FNLO01000005.1"/>
</dbReference>
<evidence type="ECO:0000256" key="4">
    <source>
        <dbReference type="ARBA" id="ARBA00022519"/>
    </source>
</evidence>
<dbReference type="PROSITE" id="PS50850">
    <property type="entry name" value="MFS"/>
    <property type="match status" value="1"/>
</dbReference>
<sequence length="404" mass="40380">MTDSTPAASRGTPHHDGTGKLAALCAAVALGYLTICLPLPVIPLFVHEVLGYGDVMVGVAVGIQFLATVLTRGVTGKIADQRGPKVAMVAGLSMTGVSGLIYGAVALLPLPNALRFALLIVGRLAMGCGESLTVTGMLAWAIGSLGAHQASRVMSWTGAALYGALAVGAPLGLWIGQSLGFVAVAACIVASAVCGLALAAALRGVAAPGGKRIGLGSVLGRIAPAGFALCLQGVGFAAIGAFVSLYFHARGWSGAGLTLSAFGAAFVAVRLLFGRLPDRFGGAQVATVSMLVEAVGQAMLWLAPSFAWAVAGAAITGLGCSLVFPALGTLVVSRVPPQNRGTALGAYAAFQDISYGLTGPITGFAAARAGYPIVFAIGLAASLCGAVLAWALARRTVRAARPDA</sequence>
<feature type="transmembrane region" description="Helical" evidence="8">
    <location>
        <begin position="373"/>
        <end position="393"/>
    </location>
</feature>
<feature type="domain" description="Major facilitator superfamily (MFS) profile" evidence="9">
    <location>
        <begin position="188"/>
        <end position="404"/>
    </location>
</feature>
<evidence type="ECO:0000256" key="2">
    <source>
        <dbReference type="ARBA" id="ARBA00022448"/>
    </source>
</evidence>
<evidence type="ECO:0000256" key="3">
    <source>
        <dbReference type="ARBA" id="ARBA00022475"/>
    </source>
</evidence>
<evidence type="ECO:0000259" key="9">
    <source>
        <dbReference type="PROSITE" id="PS50850"/>
    </source>
</evidence>
<reference evidence="11" key="1">
    <citation type="submission" date="2016-09" db="EMBL/GenBank/DDBJ databases">
        <authorList>
            <person name="Varghese N."/>
            <person name="Submissions S."/>
        </authorList>
    </citation>
    <scope>NUCLEOTIDE SEQUENCE [LARGE SCALE GENOMIC DNA]</scope>
    <source>
        <strain evidence="11">JS23</strain>
    </source>
</reference>
<feature type="transmembrane region" description="Helical" evidence="8">
    <location>
        <begin position="252"/>
        <end position="273"/>
    </location>
</feature>
<accession>A0A1H2PPB3</accession>
<keyword evidence="7 8" id="KW-0472">Membrane</keyword>
<evidence type="ECO:0000256" key="5">
    <source>
        <dbReference type="ARBA" id="ARBA00022692"/>
    </source>
</evidence>
<feature type="transmembrane region" description="Helical" evidence="8">
    <location>
        <begin position="181"/>
        <end position="202"/>
    </location>
</feature>
<keyword evidence="3 8" id="KW-1003">Cell membrane</keyword>